<proteinExistence type="predicted"/>
<dbReference type="InterPro" id="IPR057035">
    <property type="entry name" value="Znf-Tbcl_FmdE"/>
</dbReference>
<dbReference type="SUPFAM" id="SSF53218">
    <property type="entry name" value="Molybdenum cofactor biosynthesis proteins"/>
    <property type="match status" value="1"/>
</dbReference>
<dbReference type="Gene3D" id="3.40.980.10">
    <property type="entry name" value="MoaB/Mog-like domain"/>
    <property type="match status" value="1"/>
</dbReference>
<dbReference type="AlphaFoldDB" id="A0A6L2R4C7"/>
<dbReference type="Pfam" id="PF23475">
    <property type="entry name" value="zf-Tbcl_FmdE"/>
    <property type="match status" value="1"/>
</dbReference>
<gene>
    <name evidence="2" type="ORF">ZNDK_0140</name>
</gene>
<protein>
    <submittedName>
        <fullName evidence="2">Molybdopterin binding domain-containing protein</fullName>
    </submittedName>
</protein>
<evidence type="ECO:0000313" key="2">
    <source>
        <dbReference type="EMBL" id="GFH62369.1"/>
    </source>
</evidence>
<organism evidence="2 3">
    <name type="scientific">Candidatus Desulfovibrio kirbyi</name>
    <dbReference type="NCBI Taxonomy" id="2696086"/>
    <lineage>
        <taxon>Bacteria</taxon>
        <taxon>Pseudomonadati</taxon>
        <taxon>Thermodesulfobacteriota</taxon>
        <taxon>Desulfovibrionia</taxon>
        <taxon>Desulfovibrionales</taxon>
        <taxon>Desulfovibrionaceae</taxon>
        <taxon>Desulfovibrio</taxon>
    </lineage>
</organism>
<dbReference type="UniPathway" id="UPA00344"/>
<comment type="caution">
    <text evidence="2">The sequence shown here is derived from an EMBL/GenBank/DDBJ whole genome shotgun (WGS) entry which is preliminary data.</text>
</comment>
<dbReference type="Pfam" id="PF00994">
    <property type="entry name" value="MoCF_biosynth"/>
    <property type="match status" value="1"/>
</dbReference>
<dbReference type="Proteomes" id="UP000505077">
    <property type="component" value="Unassembled WGS sequence"/>
</dbReference>
<feature type="domain" description="MoaB/Mog" evidence="1">
    <location>
        <begin position="213"/>
        <end position="350"/>
    </location>
</feature>
<accession>A0A6L2R4C7</accession>
<dbReference type="Gene3D" id="3.30.60.80">
    <property type="match status" value="1"/>
</dbReference>
<evidence type="ECO:0000313" key="3">
    <source>
        <dbReference type="Proteomes" id="UP000505077"/>
    </source>
</evidence>
<dbReference type="InterPro" id="IPR001453">
    <property type="entry name" value="MoaB/Mog_dom"/>
</dbReference>
<reference evidence="2 3" key="1">
    <citation type="journal article" date="2020" name="ISME J.">
        <title>Parallel Reductive Genome Evolution in Desulfovibrio Ectosymbionts Independently Acquired by Trichonympha Protists in the Termite Gut.</title>
        <authorList>
            <person name="Takeuchi M."/>
            <person name="Kuwahara H."/>
            <person name="Murakami T."/>
            <person name="Takahashi K."/>
            <person name="Kajitani R."/>
            <person name="Toyoda A."/>
            <person name="Itoh T."/>
            <person name="Ohkuma M."/>
            <person name="Hongoh Y."/>
        </authorList>
    </citation>
    <scope>NUCLEOTIDE SEQUENCE [LARGE SCALE GENOMIC DNA]</scope>
    <source>
        <strain evidence="2">ZnDsv-02</strain>
    </source>
</reference>
<dbReference type="InterPro" id="IPR036425">
    <property type="entry name" value="MoaB/Mog-like_dom_sf"/>
</dbReference>
<name>A0A6L2R4C7_9BACT</name>
<dbReference type="SMART" id="SM00852">
    <property type="entry name" value="MoCF_biosynth"/>
    <property type="match status" value="1"/>
</dbReference>
<dbReference type="EMBL" id="BLLL01000001">
    <property type="protein sequence ID" value="GFH62369.1"/>
    <property type="molecule type" value="Genomic_DNA"/>
</dbReference>
<dbReference type="CDD" id="cd03522">
    <property type="entry name" value="MoeA_like"/>
    <property type="match status" value="1"/>
</dbReference>
<sequence length="383" mass="40362">MCGEGFPERDGVICRGCQGEAPYSDASSDAPVRRHAVVPLEEAVGKYALHDMISIVPGRFKGAAFRAGQKIVSEDLARLREMGRFAVAVRETADGDGAAERALHENEAAAALAKRLSGANVVCEDDPVMGRADFAAGVRGVFTVDARRLAAVNMLDNVQAVTRQDGTVVEAKSAVAAVRVLPLYLTRQAMAEALSLLDCPLFSVLPLRRARVGILVTGTEISAGIIEDKFIPVISAKAAGYACEVVENRIVPDDAAKITQAVRDMRGAGVDLLVVTGGLSVDPGDVTLTALRGAGLADEVYGAPVLPGSMMLVGTLPGETGGKIQVIGVPACALYHKTTLFDALLPRLLAGRAVTRREIARMGEGGLCMHCKVCTYPKCFFMK</sequence>
<evidence type="ECO:0000259" key="1">
    <source>
        <dbReference type="SMART" id="SM00852"/>
    </source>
</evidence>